<keyword evidence="6" id="KW-1185">Reference proteome</keyword>
<evidence type="ECO:0000259" key="4">
    <source>
        <dbReference type="PROSITE" id="PS50110"/>
    </source>
</evidence>
<dbReference type="Pfam" id="PF00072">
    <property type="entry name" value="Response_reg"/>
    <property type="match status" value="1"/>
</dbReference>
<dbReference type="GO" id="GO:0006935">
    <property type="term" value="P:chemotaxis"/>
    <property type="evidence" value="ECO:0007669"/>
    <property type="project" value="UniProtKB-KW"/>
</dbReference>
<organism evidence="5 6">
    <name type="scientific">Vibrio albus</name>
    <dbReference type="NCBI Taxonomy" id="2200953"/>
    <lineage>
        <taxon>Bacteria</taxon>
        <taxon>Pseudomonadati</taxon>
        <taxon>Pseudomonadota</taxon>
        <taxon>Gammaproteobacteria</taxon>
        <taxon>Vibrionales</taxon>
        <taxon>Vibrionaceae</taxon>
        <taxon>Vibrio</taxon>
    </lineage>
</organism>
<dbReference type="CDD" id="cd17593">
    <property type="entry name" value="REC_CheC-like"/>
    <property type="match status" value="1"/>
</dbReference>
<feature type="modified residue" description="4-aspartylphosphate" evidence="3">
    <location>
        <position position="52"/>
    </location>
</feature>
<dbReference type="Gene3D" id="3.40.1550.10">
    <property type="entry name" value="CheC-like"/>
    <property type="match status" value="1"/>
</dbReference>
<proteinExistence type="predicted"/>
<dbReference type="InterPro" id="IPR001789">
    <property type="entry name" value="Sig_transdc_resp-reg_receiver"/>
</dbReference>
<evidence type="ECO:0000256" key="2">
    <source>
        <dbReference type="ARBA" id="ARBA00022553"/>
    </source>
</evidence>
<dbReference type="PANTHER" id="PTHR44591:SF24">
    <property type="entry name" value="PROTEIN-GLUTAMATE METHYLESTERASE_PROTEIN-GLUTAMINE GLUTAMINASE 1"/>
    <property type="match status" value="1"/>
</dbReference>
<dbReference type="AlphaFoldDB" id="A0A2U3BD70"/>
<dbReference type="SMART" id="SM00448">
    <property type="entry name" value="REC"/>
    <property type="match status" value="1"/>
</dbReference>
<evidence type="ECO:0000256" key="3">
    <source>
        <dbReference type="PROSITE-ProRule" id="PRU00169"/>
    </source>
</evidence>
<dbReference type="PANTHER" id="PTHR44591">
    <property type="entry name" value="STRESS RESPONSE REGULATOR PROTEIN 1"/>
    <property type="match status" value="1"/>
</dbReference>
<keyword evidence="1" id="KW-0145">Chemotaxis</keyword>
<dbReference type="SUPFAM" id="SSF52172">
    <property type="entry name" value="CheY-like"/>
    <property type="match status" value="1"/>
</dbReference>
<dbReference type="RefSeq" id="WP_109317872.1">
    <property type="nucleotide sequence ID" value="NZ_QFWT01000001.1"/>
</dbReference>
<gene>
    <name evidence="5" type="ORF">DI392_00040</name>
</gene>
<comment type="caution">
    <text evidence="5">The sequence shown here is derived from an EMBL/GenBank/DDBJ whole genome shotgun (WGS) entry which is preliminary data.</text>
</comment>
<dbReference type="CDD" id="cd17910">
    <property type="entry name" value="CheC_ClassII"/>
    <property type="match status" value="1"/>
</dbReference>
<dbReference type="InterPro" id="IPR011006">
    <property type="entry name" value="CheY-like_superfamily"/>
</dbReference>
<reference evidence="5 6" key="1">
    <citation type="submission" date="2018-05" db="EMBL/GenBank/DDBJ databases">
        <title>Vibrio limimaris sp. nov., isolated from marine sediment.</title>
        <authorList>
            <person name="Li C.-M."/>
        </authorList>
    </citation>
    <scope>NUCLEOTIDE SEQUENCE [LARGE SCALE GENOMIC DNA]</scope>
    <source>
        <strain evidence="5 6">E4404</strain>
    </source>
</reference>
<sequence length="325" mass="35925">MNILVCDDSALARKSLSRCLDAYSGLDLYFAKHGKEAIKRLEKTNIDLLFLDLTMPVMDGFEVLERMPVNSYPTQVVVISGDVQKEAQKRCLMLGVSYFIEKPFLCEDVLGLVDRLGSGCVAPVTDSHKPRSAPLADVDAISKFKEVTNIALGQSAAIISDHVGEFIQLPIPAVGVLDTGELKMTIEDVMSRQGLHSVAQRFVGGGIYGEALVCMRGKGIATLGKRLGFAQAESNDYETLLNVSNLLVSSYLNSLAHQLVLQFFLRQPIILDKKGREYACAQHIEESAFAIEYTYFAEELDFECEVLFLLDSSSVKAIYQLMENF</sequence>
<protein>
    <submittedName>
        <fullName evidence="5">Response regulator</fullName>
    </submittedName>
</protein>
<dbReference type="Proteomes" id="UP000245362">
    <property type="component" value="Unassembled WGS sequence"/>
</dbReference>
<dbReference type="PROSITE" id="PS50110">
    <property type="entry name" value="RESPONSE_REGULATORY"/>
    <property type="match status" value="1"/>
</dbReference>
<dbReference type="SUPFAM" id="SSF103039">
    <property type="entry name" value="CheC-like"/>
    <property type="match status" value="1"/>
</dbReference>
<dbReference type="Gene3D" id="3.40.50.2300">
    <property type="match status" value="1"/>
</dbReference>
<evidence type="ECO:0000313" key="6">
    <source>
        <dbReference type="Proteomes" id="UP000245362"/>
    </source>
</evidence>
<dbReference type="InterPro" id="IPR028976">
    <property type="entry name" value="CheC-like_sf"/>
</dbReference>
<evidence type="ECO:0000313" key="5">
    <source>
        <dbReference type="EMBL" id="PWI34717.1"/>
    </source>
</evidence>
<keyword evidence="2 3" id="KW-0597">Phosphoprotein</keyword>
<dbReference type="EMBL" id="QFWT01000001">
    <property type="protein sequence ID" value="PWI34717.1"/>
    <property type="molecule type" value="Genomic_DNA"/>
</dbReference>
<accession>A0A2U3BD70</accession>
<dbReference type="GO" id="GO:0000160">
    <property type="term" value="P:phosphorelay signal transduction system"/>
    <property type="evidence" value="ECO:0007669"/>
    <property type="project" value="InterPro"/>
</dbReference>
<evidence type="ECO:0000256" key="1">
    <source>
        <dbReference type="ARBA" id="ARBA00022500"/>
    </source>
</evidence>
<feature type="domain" description="Response regulatory" evidence="4">
    <location>
        <begin position="2"/>
        <end position="117"/>
    </location>
</feature>
<dbReference type="InterPro" id="IPR050595">
    <property type="entry name" value="Bact_response_regulator"/>
</dbReference>
<name>A0A2U3BD70_9VIBR</name>
<dbReference type="OrthoDB" id="281471at2"/>